<sequence length="61" mass="6666" precursor="true">MKFMLSILVVSVLFSTTSFAAKEIKAEESSGYTKIGELSFQQSGLPIGNHAQLLKEVDNKC</sequence>
<gene>
    <name evidence="2" type="ORF">ARTV_1990</name>
</gene>
<evidence type="ECO:0000256" key="1">
    <source>
        <dbReference type="SAM" id="SignalP"/>
    </source>
</evidence>
<dbReference type="InterPro" id="IPR036275">
    <property type="entry name" value="YdgH-like_sf"/>
</dbReference>
<proteinExistence type="predicted"/>
<evidence type="ECO:0000313" key="2">
    <source>
        <dbReference type="EMBL" id="SSW95890.1"/>
    </source>
</evidence>
<keyword evidence="1" id="KW-0732">Signal</keyword>
<protein>
    <submittedName>
        <fullName evidence="2">Uncharacterized protein</fullName>
    </submittedName>
</protein>
<feature type="signal peptide" evidence="1">
    <location>
        <begin position="1"/>
        <end position="20"/>
    </location>
</feature>
<accession>A0A3B0M1Q1</accession>
<dbReference type="EMBL" id="UFQR01000007">
    <property type="protein sequence ID" value="SSW95890.1"/>
    <property type="molecule type" value="Genomic_DNA"/>
</dbReference>
<dbReference type="SUPFAM" id="SSF159871">
    <property type="entry name" value="YdgH-like"/>
    <property type="match status" value="1"/>
</dbReference>
<feature type="chain" id="PRO_5017268614" evidence="1">
    <location>
        <begin position="21"/>
        <end position="61"/>
    </location>
</feature>
<reference evidence="2" key="1">
    <citation type="submission" date="2018-04" db="EMBL/GenBank/DDBJ databases">
        <authorList>
            <person name="Go L.Y."/>
            <person name="Mitchell J.A."/>
        </authorList>
    </citation>
    <scope>NUCLEOTIDE SEQUENCE</scope>
    <source>
        <strain evidence="2">ARTV</strain>
    </source>
</reference>
<name>A0A3B0M1Q1_9GAMM</name>
<organism evidence="2">
    <name type="scientific">Arsenophonus endosymbiont of Trialeurodes vaporariorum</name>
    <dbReference type="NCBI Taxonomy" id="235567"/>
    <lineage>
        <taxon>Bacteria</taxon>
        <taxon>Pseudomonadati</taxon>
        <taxon>Pseudomonadota</taxon>
        <taxon>Gammaproteobacteria</taxon>
        <taxon>Enterobacterales</taxon>
        <taxon>Morganellaceae</taxon>
        <taxon>Arsenophonus</taxon>
    </lineage>
</organism>
<dbReference type="AlphaFoldDB" id="A0A3B0M1Q1"/>